<feature type="compositionally biased region" description="Basic residues" evidence="1">
    <location>
        <begin position="270"/>
        <end position="286"/>
    </location>
</feature>
<feature type="compositionally biased region" description="Basic and acidic residues" evidence="1">
    <location>
        <begin position="520"/>
        <end position="531"/>
    </location>
</feature>
<comment type="caution">
    <text evidence="3">The sequence shown here is derived from an EMBL/GenBank/DDBJ whole genome shotgun (WGS) entry which is preliminary data.</text>
</comment>
<evidence type="ECO:0000259" key="2">
    <source>
        <dbReference type="Pfam" id="PF07744"/>
    </source>
</evidence>
<name>A0A7J7G8G5_CAMSI</name>
<dbReference type="PANTHER" id="PTHR11477">
    <property type="entry name" value="TRANSCRIPTION FACTOR S-II ZINC FINGER DOMAIN-CONTAINING PROTEIN"/>
    <property type="match status" value="1"/>
</dbReference>
<dbReference type="GO" id="GO:0006351">
    <property type="term" value="P:DNA-templated transcription"/>
    <property type="evidence" value="ECO:0007669"/>
    <property type="project" value="TreeGrafter"/>
</dbReference>
<feature type="compositionally biased region" description="Polar residues" evidence="1">
    <location>
        <begin position="349"/>
        <end position="360"/>
    </location>
</feature>
<feature type="compositionally biased region" description="Basic and acidic residues" evidence="1">
    <location>
        <begin position="73"/>
        <end position="95"/>
    </location>
</feature>
<feature type="region of interest" description="Disordered" evidence="1">
    <location>
        <begin position="261"/>
        <end position="378"/>
    </location>
</feature>
<dbReference type="CDD" id="cd21538">
    <property type="entry name" value="SPOC_TFIIS"/>
    <property type="match status" value="1"/>
</dbReference>
<evidence type="ECO:0000256" key="1">
    <source>
        <dbReference type="SAM" id="MobiDB-lite"/>
    </source>
</evidence>
<keyword evidence="4" id="KW-1185">Reference proteome</keyword>
<feature type="domain" description="Spen paralogue and orthologue SPOC C-terminal" evidence="2">
    <location>
        <begin position="107"/>
        <end position="253"/>
    </location>
</feature>
<evidence type="ECO:0000313" key="3">
    <source>
        <dbReference type="EMBL" id="KAF5936191.1"/>
    </source>
</evidence>
<proteinExistence type="predicted"/>
<dbReference type="PANTHER" id="PTHR11477:SF20">
    <property type="entry name" value="SPOC DOMAIN _ TRANSCRIPTION ELONGATION FACTOR S-II PROTEIN"/>
    <property type="match status" value="1"/>
</dbReference>
<feature type="region of interest" description="Disordered" evidence="1">
    <location>
        <begin position="391"/>
        <end position="531"/>
    </location>
</feature>
<accession>A0A7J7G8G5</accession>
<feature type="region of interest" description="Disordered" evidence="1">
    <location>
        <begin position="30"/>
        <end position="110"/>
    </location>
</feature>
<dbReference type="Proteomes" id="UP000593564">
    <property type="component" value="Unassembled WGS sequence"/>
</dbReference>
<sequence length="531" mass="58454">MQNLMVDELKDAEFLPPIVSLDEFMESLDSEPPFENLPMVGGKTISPSVKETTEGGFEVTPSGLTSKVPVDATSEKSDKVDVKYKDSDVKTKSKENPIAQKPSPGAASKGDHVWEGILQLNVSAVVTVVGFFKSGEKTSTKEWPNSLEIKGRVRLDAFEKFLQELPMSRSRAVMVVHFVLKEGSSENDHASLDEVVHSYVSDERLGFAAPATGVELYICPPRIVEILSKHLSKDHTEILNSIDNGLIGIVVWRRPHFSSSVISPNSSSSSHHKHNSKKQHSNITSRKHQEKDTYMNVNFVSKPTHHMGPTGPHHPPINHDDDDDDDDIPPGFGPANARDEDDLPEFNFSKPSVPSNQTRSGGSGTNPSHPSSHAPPLPVDQMRELIQKYGQTGNSAGLRTVRKGIQPWNDDDDDDIPEWQPQAPPPQQQPHHQPPMHNFQQPMLPHHQVNKHPGLAMPQQPPRLEIAPPSGAMPLQPSGNMVQGLHNVAPPWPPGARWVQPPGHYGVPPGLRPGQAGMEWRQEGAPRSRGF</sequence>
<dbReference type="AlphaFoldDB" id="A0A7J7G8G5"/>
<gene>
    <name evidence="3" type="ORF">HYC85_027320</name>
</gene>
<organism evidence="3 4">
    <name type="scientific">Camellia sinensis</name>
    <name type="common">Tea plant</name>
    <name type="synonym">Thea sinensis</name>
    <dbReference type="NCBI Taxonomy" id="4442"/>
    <lineage>
        <taxon>Eukaryota</taxon>
        <taxon>Viridiplantae</taxon>
        <taxon>Streptophyta</taxon>
        <taxon>Embryophyta</taxon>
        <taxon>Tracheophyta</taxon>
        <taxon>Spermatophyta</taxon>
        <taxon>Magnoliopsida</taxon>
        <taxon>eudicotyledons</taxon>
        <taxon>Gunneridae</taxon>
        <taxon>Pentapetalae</taxon>
        <taxon>asterids</taxon>
        <taxon>Ericales</taxon>
        <taxon>Theaceae</taxon>
        <taxon>Camellia</taxon>
    </lineage>
</organism>
<reference evidence="3 4" key="2">
    <citation type="submission" date="2020-07" db="EMBL/GenBank/DDBJ databases">
        <title>Genome assembly of wild tea tree DASZ reveals pedigree and selection history of tea varieties.</title>
        <authorList>
            <person name="Zhang W."/>
        </authorList>
    </citation>
    <scope>NUCLEOTIDE SEQUENCE [LARGE SCALE GENOMIC DNA]</scope>
    <source>
        <strain evidence="4">cv. G240</strain>
        <tissue evidence="3">Leaf</tissue>
    </source>
</reference>
<dbReference type="EMBL" id="JACBKZ010000013">
    <property type="protein sequence ID" value="KAF5936191.1"/>
    <property type="molecule type" value="Genomic_DNA"/>
</dbReference>
<protein>
    <recommendedName>
        <fullName evidence="2">Spen paralogue and orthologue SPOC C-terminal domain-containing protein</fullName>
    </recommendedName>
</protein>
<evidence type="ECO:0000313" key="4">
    <source>
        <dbReference type="Proteomes" id="UP000593564"/>
    </source>
</evidence>
<feature type="compositionally biased region" description="Low complexity" evidence="1">
    <location>
        <begin position="429"/>
        <end position="442"/>
    </location>
</feature>
<dbReference type="InterPro" id="IPR012921">
    <property type="entry name" value="SPOC_C"/>
</dbReference>
<dbReference type="Pfam" id="PF07744">
    <property type="entry name" value="SPOC"/>
    <property type="match status" value="1"/>
</dbReference>
<reference evidence="4" key="1">
    <citation type="journal article" date="2020" name="Nat. Commun.">
        <title>Genome assembly of wild tea tree DASZ reveals pedigree and selection history of tea varieties.</title>
        <authorList>
            <person name="Zhang W."/>
            <person name="Zhang Y."/>
            <person name="Qiu H."/>
            <person name="Guo Y."/>
            <person name="Wan H."/>
            <person name="Zhang X."/>
            <person name="Scossa F."/>
            <person name="Alseekh S."/>
            <person name="Zhang Q."/>
            <person name="Wang P."/>
            <person name="Xu L."/>
            <person name="Schmidt M.H."/>
            <person name="Jia X."/>
            <person name="Li D."/>
            <person name="Zhu A."/>
            <person name="Guo F."/>
            <person name="Chen W."/>
            <person name="Ni D."/>
            <person name="Usadel B."/>
            <person name="Fernie A.R."/>
            <person name="Wen W."/>
        </authorList>
    </citation>
    <scope>NUCLEOTIDE SEQUENCE [LARGE SCALE GENOMIC DNA]</scope>
    <source>
        <strain evidence="4">cv. G240</strain>
    </source>
</reference>
<dbReference type="GO" id="GO:0005634">
    <property type="term" value="C:nucleus"/>
    <property type="evidence" value="ECO:0007669"/>
    <property type="project" value="TreeGrafter"/>
</dbReference>